<evidence type="ECO:0000256" key="2">
    <source>
        <dbReference type="ARBA" id="ARBA00023043"/>
    </source>
</evidence>
<dbReference type="SMART" id="SM00220">
    <property type="entry name" value="S_TKc"/>
    <property type="match status" value="1"/>
</dbReference>
<dbReference type="InterPro" id="IPR000719">
    <property type="entry name" value="Prot_kinase_dom"/>
</dbReference>
<keyword evidence="1" id="KW-0677">Repeat</keyword>
<dbReference type="GO" id="GO:0045944">
    <property type="term" value="P:positive regulation of transcription by RNA polymerase II"/>
    <property type="evidence" value="ECO:0007669"/>
    <property type="project" value="TreeGrafter"/>
</dbReference>
<dbReference type="Pfam" id="PF00069">
    <property type="entry name" value="Pkinase"/>
    <property type="match status" value="1"/>
</dbReference>
<feature type="repeat" description="ANK" evidence="3">
    <location>
        <begin position="617"/>
        <end position="649"/>
    </location>
</feature>
<accession>A0A9W9XMY7</accession>
<dbReference type="PROSITE" id="PS50297">
    <property type="entry name" value="ANK_REP_REGION"/>
    <property type="match status" value="2"/>
</dbReference>
<dbReference type="InterPro" id="IPR036770">
    <property type="entry name" value="Ankyrin_rpt-contain_sf"/>
</dbReference>
<dbReference type="SMART" id="SM00248">
    <property type="entry name" value="ANK"/>
    <property type="match status" value="8"/>
</dbReference>
<evidence type="ECO:0000256" key="3">
    <source>
        <dbReference type="PROSITE-ProRule" id="PRU00023"/>
    </source>
</evidence>
<evidence type="ECO:0000313" key="7">
    <source>
        <dbReference type="Proteomes" id="UP001148312"/>
    </source>
</evidence>
<protein>
    <recommendedName>
        <fullName evidence="5">Protein kinase domain-containing protein</fullName>
    </recommendedName>
</protein>
<keyword evidence="2 3" id="KW-0040">ANK repeat</keyword>
<sequence>MAEEYEDILDSIEDDNDYYSGLDDDLSPPSPAVSEPASADHLDSDFSKIDISSEGSSWVDPLESAITATRNGSASVLSTLSQFTTILSRTGIHGPRLLKAGNLDAQATKIGSGGQFVVFKDPIFEGQVIKRVRVPLSSKGPDRFAASIEYRQQLKTLELEILSLCNPLLRSHPNITSLLAWGFDFPSTDLAVPVLFMEAAILPLDDFLKAEPRPFEVRYQFALDIANGLEALHHLRIVHGDVKPENVLVFAGRTEKVPFCAKLSDFGVCLDLEASDGHATAADYRGTDAWRAPELNNDTVGQFGHFSPGLLFKFDAYSFGLVLLSLFTSQGQALHFGKSHQDVSGKVSALLRDQQDITSDTRLELGKSIRNLLAEDPRERRLPSASMLKIDSPAYASWLAATQSNTVNNHVGIIDPIYNKGPLFWYRLDHSIRTELEVQNRIGKENDGPPFGGDVLLGIAQTITGEKPSYLDRMLTYLEDAATAKYSPARAIYAQIMASHRRTPGFCQVEMDKWALQAVSEGYLFVDTAPYGKDRCELAKESFRHHGGFCSDPFLLKKDVKAAMNGDLATAWISKNGAVVDRIGNTLLHAAAAFGEVRVIKDLLDSQQVHPNSENDNGETPLYKAFQAGHAEAIELLLQRGADAGTKTRQKATPLHWLFMIPEQAIDKIARLMAQGGADVNALIEPVVKANSGGFQEKIQIFHYPFELPHGAPLHWACFFRNQSAMDTLLSLGADVNAFYHAGDASSTPLSLMAYFGETKIVKYLVSHGADGTLLDSMGRNALHAISKYFPDRHGYLPRHWHYWIRHGTWEHHEKDMIDLVQALIQSGADLNAKDKGYPSLTPIAAAAELGVWNGGAISALLNAGADLESSLLSAGDTVLHTWASIVGPRLDYPESYLSTLERIVAATPNIDIANKFDEDAPLHLLTTTYHEEAEFEAAFEIMSAHHKRPNINAKNHLGQTPLAIALETAWDPARRGLFLLDKGADPCALHVRDRDIFHSMANNAVLTDQATCDLIRKFLNHLDLNIENAYKQHYLTNPKSHESLIAAASRGKPSTVKLLLSLGLLEHLNEVENSKSPPWTALDHALHAAELSRRAHIQKLASYRAGPSRQRALEAHLVYEPNQGPPARAAEAYKLFPEVIQILRAADALRTCEIQGLSSGDYIQQPREFDGNELSHYKFTPDTQPNREMWQVLYDEAKYESRGWLDKLKVGIFGIKK</sequence>
<dbReference type="CDD" id="cd00180">
    <property type="entry name" value="PKc"/>
    <property type="match status" value="1"/>
</dbReference>
<name>A0A9W9XMY7_9EURO</name>
<dbReference type="SUPFAM" id="SSF48403">
    <property type="entry name" value="Ankyrin repeat"/>
    <property type="match status" value="3"/>
</dbReference>
<evidence type="ECO:0000256" key="1">
    <source>
        <dbReference type="ARBA" id="ARBA00022737"/>
    </source>
</evidence>
<dbReference type="RefSeq" id="XP_056794957.1">
    <property type="nucleotide sequence ID" value="XM_056930664.1"/>
</dbReference>
<dbReference type="EMBL" id="JAPWDQ010000001">
    <property type="protein sequence ID" value="KAJ5495944.1"/>
    <property type="molecule type" value="Genomic_DNA"/>
</dbReference>
<dbReference type="PANTHER" id="PTHR24193">
    <property type="entry name" value="ANKYRIN REPEAT PROTEIN"/>
    <property type="match status" value="1"/>
</dbReference>
<dbReference type="AlphaFoldDB" id="A0A9W9XMY7"/>
<dbReference type="GO" id="GO:0005634">
    <property type="term" value="C:nucleus"/>
    <property type="evidence" value="ECO:0007669"/>
    <property type="project" value="TreeGrafter"/>
</dbReference>
<dbReference type="InterPro" id="IPR011009">
    <property type="entry name" value="Kinase-like_dom_sf"/>
</dbReference>
<dbReference type="GeneID" id="81620913"/>
<reference evidence="6" key="1">
    <citation type="submission" date="2022-12" db="EMBL/GenBank/DDBJ databases">
        <authorList>
            <person name="Petersen C."/>
        </authorList>
    </citation>
    <scope>NUCLEOTIDE SEQUENCE</scope>
    <source>
        <strain evidence="6">IBT 30728</strain>
    </source>
</reference>
<comment type="caution">
    <text evidence="6">The sequence shown here is derived from an EMBL/GenBank/DDBJ whole genome shotgun (WGS) entry which is preliminary data.</text>
</comment>
<dbReference type="Pfam" id="PF12796">
    <property type="entry name" value="Ank_2"/>
    <property type="match status" value="2"/>
</dbReference>
<dbReference type="GO" id="GO:0005524">
    <property type="term" value="F:ATP binding"/>
    <property type="evidence" value="ECO:0007669"/>
    <property type="project" value="InterPro"/>
</dbReference>
<dbReference type="InterPro" id="IPR050663">
    <property type="entry name" value="Ankyrin-SOCS_Box"/>
</dbReference>
<dbReference type="InterPro" id="IPR002110">
    <property type="entry name" value="Ankyrin_rpt"/>
</dbReference>
<dbReference type="PROSITE" id="PS50088">
    <property type="entry name" value="ANK_REPEAT"/>
    <property type="match status" value="2"/>
</dbReference>
<dbReference type="PROSITE" id="PS00108">
    <property type="entry name" value="PROTEIN_KINASE_ST"/>
    <property type="match status" value="1"/>
</dbReference>
<proteinExistence type="predicted"/>
<gene>
    <name evidence="6" type="ORF">N7539_001060</name>
</gene>
<dbReference type="Gene3D" id="1.25.40.20">
    <property type="entry name" value="Ankyrin repeat-containing domain"/>
    <property type="match status" value="4"/>
</dbReference>
<dbReference type="PANTHER" id="PTHR24193:SF121">
    <property type="entry name" value="ADA2A-CONTAINING COMPLEX COMPONENT 3, ISOFORM D"/>
    <property type="match status" value="1"/>
</dbReference>
<evidence type="ECO:0000259" key="5">
    <source>
        <dbReference type="PROSITE" id="PS50011"/>
    </source>
</evidence>
<dbReference type="Proteomes" id="UP001148312">
    <property type="component" value="Unassembled WGS sequence"/>
</dbReference>
<feature type="region of interest" description="Disordered" evidence="4">
    <location>
        <begin position="13"/>
        <end position="40"/>
    </location>
</feature>
<feature type="compositionally biased region" description="Acidic residues" evidence="4">
    <location>
        <begin position="13"/>
        <end position="26"/>
    </location>
</feature>
<keyword evidence="7" id="KW-1185">Reference proteome</keyword>
<dbReference type="PROSITE" id="PS50011">
    <property type="entry name" value="PROTEIN_KINASE_DOM"/>
    <property type="match status" value="1"/>
</dbReference>
<dbReference type="SUPFAM" id="SSF56112">
    <property type="entry name" value="Protein kinase-like (PK-like)"/>
    <property type="match status" value="1"/>
</dbReference>
<organism evidence="6 7">
    <name type="scientific">Penicillium diatomitis</name>
    <dbReference type="NCBI Taxonomy" id="2819901"/>
    <lineage>
        <taxon>Eukaryota</taxon>
        <taxon>Fungi</taxon>
        <taxon>Dikarya</taxon>
        <taxon>Ascomycota</taxon>
        <taxon>Pezizomycotina</taxon>
        <taxon>Eurotiomycetes</taxon>
        <taxon>Eurotiomycetidae</taxon>
        <taxon>Eurotiales</taxon>
        <taxon>Aspergillaceae</taxon>
        <taxon>Penicillium</taxon>
    </lineage>
</organism>
<dbReference type="InterPro" id="IPR008271">
    <property type="entry name" value="Ser/Thr_kinase_AS"/>
</dbReference>
<evidence type="ECO:0000313" key="6">
    <source>
        <dbReference type="EMBL" id="KAJ5495944.1"/>
    </source>
</evidence>
<feature type="repeat" description="ANK" evidence="3">
    <location>
        <begin position="745"/>
        <end position="777"/>
    </location>
</feature>
<dbReference type="GO" id="GO:0004672">
    <property type="term" value="F:protein kinase activity"/>
    <property type="evidence" value="ECO:0007669"/>
    <property type="project" value="InterPro"/>
</dbReference>
<dbReference type="Gene3D" id="1.10.510.10">
    <property type="entry name" value="Transferase(Phosphotransferase) domain 1"/>
    <property type="match status" value="1"/>
</dbReference>
<dbReference type="GO" id="GO:0000976">
    <property type="term" value="F:transcription cis-regulatory region binding"/>
    <property type="evidence" value="ECO:0007669"/>
    <property type="project" value="TreeGrafter"/>
</dbReference>
<evidence type="ECO:0000256" key="4">
    <source>
        <dbReference type="SAM" id="MobiDB-lite"/>
    </source>
</evidence>
<reference evidence="6" key="2">
    <citation type="journal article" date="2023" name="IMA Fungus">
        <title>Comparative genomic study of the Penicillium genus elucidates a diverse pangenome and 15 lateral gene transfer events.</title>
        <authorList>
            <person name="Petersen C."/>
            <person name="Sorensen T."/>
            <person name="Nielsen M.R."/>
            <person name="Sondergaard T.E."/>
            <person name="Sorensen J.L."/>
            <person name="Fitzpatrick D.A."/>
            <person name="Frisvad J.C."/>
            <person name="Nielsen K.L."/>
        </authorList>
    </citation>
    <scope>NUCLEOTIDE SEQUENCE</scope>
    <source>
        <strain evidence="6">IBT 30728</strain>
    </source>
</reference>
<feature type="domain" description="Protein kinase" evidence="5">
    <location>
        <begin position="104"/>
        <end position="395"/>
    </location>
</feature>
<dbReference type="PRINTS" id="PR01415">
    <property type="entry name" value="ANKYRIN"/>
</dbReference>